<evidence type="ECO:0000256" key="4">
    <source>
        <dbReference type="ARBA" id="ARBA00022801"/>
    </source>
</evidence>
<dbReference type="EMBL" id="CP034998">
    <property type="protein sequence ID" value="QAS77867.1"/>
    <property type="molecule type" value="Genomic_DNA"/>
</dbReference>
<keyword evidence="3 6" id="KW-0227">DNA damage</keyword>
<evidence type="ECO:0000313" key="7">
    <source>
        <dbReference type="EMBL" id="QAS77867.1"/>
    </source>
</evidence>
<protein>
    <recommendedName>
        <fullName evidence="6">Very short patch repair endonuclease</fullName>
        <ecNumber evidence="6">3.1.-.-</ecNumber>
    </recommendedName>
</protein>
<dbReference type="KEGG" id="rad:CO657_07140"/>
<dbReference type="Gene3D" id="3.40.960.10">
    <property type="entry name" value="VSR Endonuclease"/>
    <property type="match status" value="1"/>
</dbReference>
<reference evidence="7 8" key="1">
    <citation type="submission" date="2019-01" db="EMBL/GenBank/DDBJ databases">
        <title>Genomic insights into the origins and evolution of symbiotic genes in the Phaseolus vulgaris microsymbionts.</title>
        <authorList>
            <person name="Tong W."/>
        </authorList>
    </citation>
    <scope>NUCLEOTIDE SEQUENCE [LARGE SCALE GENOMIC DNA]</scope>
    <source>
        <strain evidence="7 8">FH23</strain>
    </source>
</reference>
<evidence type="ECO:0000256" key="5">
    <source>
        <dbReference type="ARBA" id="ARBA00023204"/>
    </source>
</evidence>
<evidence type="ECO:0000256" key="6">
    <source>
        <dbReference type="PIRNR" id="PIRNR018267"/>
    </source>
</evidence>
<dbReference type="REBASE" id="297250">
    <property type="entry name" value="V.RacFH23ORF7165P"/>
</dbReference>
<comment type="similarity">
    <text evidence="6">Belongs to the vsr family.</text>
</comment>
<dbReference type="CDD" id="cd00221">
    <property type="entry name" value="Vsr"/>
    <property type="match status" value="1"/>
</dbReference>
<dbReference type="InterPro" id="IPR004603">
    <property type="entry name" value="DNA_mismatch_endonuc_vsr"/>
</dbReference>
<dbReference type="InterPro" id="IPR011335">
    <property type="entry name" value="Restrct_endonuc-II-like"/>
</dbReference>
<sequence>MADNLTTTQRQACMKKIRSRNTKPELQLRTALWALGHRYRIRSTLEGKPDIIFPRYRLAIFVDGCFWHGCPIHATKPKSNADYWLPKLERNRARDLGVTAKLASEGWRVHRVWEHEIRQDLTAVVRTVLAIIDDVRHCGIIFKTAD</sequence>
<dbReference type="RefSeq" id="WP_054185767.1">
    <property type="nucleotide sequence ID" value="NZ_LJSR01000036.1"/>
</dbReference>
<name>A0AAE5WP16_9HYPH</name>
<comment type="function">
    <text evidence="6">May nick specific sequences that contain T:G mispairs resulting from m5C-deamination.</text>
</comment>
<organism evidence="7 8">
    <name type="scientific">Rhizobium acidisoli</name>
    <dbReference type="NCBI Taxonomy" id="1538158"/>
    <lineage>
        <taxon>Bacteria</taxon>
        <taxon>Pseudomonadati</taxon>
        <taxon>Pseudomonadota</taxon>
        <taxon>Alphaproteobacteria</taxon>
        <taxon>Hyphomicrobiales</taxon>
        <taxon>Rhizobiaceae</taxon>
        <taxon>Rhizobium/Agrobacterium group</taxon>
        <taxon>Rhizobium</taxon>
    </lineage>
</organism>
<dbReference type="GO" id="GO:0006298">
    <property type="term" value="P:mismatch repair"/>
    <property type="evidence" value="ECO:0007669"/>
    <property type="project" value="UniProtKB-UniRule"/>
</dbReference>
<dbReference type="EC" id="3.1.-.-" evidence="6"/>
<keyword evidence="4 6" id="KW-0378">Hydrolase</keyword>
<dbReference type="Proteomes" id="UP000220927">
    <property type="component" value="Chromosome"/>
</dbReference>
<evidence type="ECO:0000256" key="3">
    <source>
        <dbReference type="ARBA" id="ARBA00022763"/>
    </source>
</evidence>
<dbReference type="GO" id="GO:0016787">
    <property type="term" value="F:hydrolase activity"/>
    <property type="evidence" value="ECO:0007669"/>
    <property type="project" value="UniProtKB-KW"/>
</dbReference>
<dbReference type="NCBIfam" id="TIGR00632">
    <property type="entry name" value="vsr"/>
    <property type="match status" value="1"/>
</dbReference>
<evidence type="ECO:0000256" key="1">
    <source>
        <dbReference type="ARBA" id="ARBA00022722"/>
    </source>
</evidence>
<dbReference type="GO" id="GO:0004519">
    <property type="term" value="F:endonuclease activity"/>
    <property type="evidence" value="ECO:0007669"/>
    <property type="project" value="UniProtKB-KW"/>
</dbReference>
<accession>A0AAE5WP16</accession>
<proteinExistence type="inferred from homology"/>
<gene>
    <name evidence="7" type="ORF">CO657_07140</name>
</gene>
<dbReference type="SUPFAM" id="SSF52980">
    <property type="entry name" value="Restriction endonuclease-like"/>
    <property type="match status" value="1"/>
</dbReference>
<dbReference type="PIRSF" id="PIRSF018267">
    <property type="entry name" value="VSR_endonuc"/>
    <property type="match status" value="1"/>
</dbReference>
<dbReference type="Pfam" id="PF03852">
    <property type="entry name" value="Vsr"/>
    <property type="match status" value="1"/>
</dbReference>
<evidence type="ECO:0000313" key="8">
    <source>
        <dbReference type="Proteomes" id="UP000220927"/>
    </source>
</evidence>
<keyword evidence="1 6" id="KW-0540">Nuclease</keyword>
<keyword evidence="5 6" id="KW-0234">DNA repair</keyword>
<keyword evidence="2 6" id="KW-0255">Endonuclease</keyword>
<dbReference type="AlphaFoldDB" id="A0AAE5WP16"/>
<evidence type="ECO:0000256" key="2">
    <source>
        <dbReference type="ARBA" id="ARBA00022759"/>
    </source>
</evidence>
<keyword evidence="8" id="KW-1185">Reference proteome</keyword>